<dbReference type="AlphaFoldDB" id="A0AAJ1Q604"/>
<dbReference type="Proteomes" id="UP001229251">
    <property type="component" value="Unassembled WGS sequence"/>
</dbReference>
<feature type="transmembrane region" description="Helical" evidence="2">
    <location>
        <begin position="328"/>
        <end position="348"/>
    </location>
</feature>
<keyword evidence="2" id="KW-0472">Membrane</keyword>
<dbReference type="RefSeq" id="WP_285065982.1">
    <property type="nucleotide sequence ID" value="NZ_JASOOE010000010.1"/>
</dbReference>
<protein>
    <submittedName>
        <fullName evidence="3">Uncharacterized protein</fullName>
    </submittedName>
</protein>
<gene>
    <name evidence="3" type="ORF">QP433_05945</name>
</gene>
<organism evidence="3 4">
    <name type="scientific">Facklamia hominis</name>
    <dbReference type="NCBI Taxonomy" id="178214"/>
    <lineage>
        <taxon>Bacteria</taxon>
        <taxon>Bacillati</taxon>
        <taxon>Bacillota</taxon>
        <taxon>Bacilli</taxon>
        <taxon>Lactobacillales</taxon>
        <taxon>Aerococcaceae</taxon>
        <taxon>Facklamia</taxon>
    </lineage>
</organism>
<sequence>MTEEKIIVKDQNPVYTQSTNAYRRAGDNISWGAILAGVVTFIGLLIVFSMLSMALGLGFVNPTAADPFAGMASSQAILWVVALVVSFLLAGFVAGLSARRLGSIHGFLTWAASLIGVLALTTWAGTSLFGVATDVVGSVAEGTGSAISTAVEGTGSAISDAVSALADQVDFDNVETDKLQASMKDILEDTDIEELQPEYLQNALNDSVEEVKAAAKSILMDSDEANVESTLRDLSDSLQNRAEDIVGAVDEDALTNAVEKNSDLSKKEAEKAVESIQESYEKAAVEAKNQIDKLTEEVNRLADELPEKVEDAKETAQEVTDTASKGTYYTVAATVAGALLALVGGSLGTKAAEREDR</sequence>
<evidence type="ECO:0000256" key="2">
    <source>
        <dbReference type="SAM" id="Phobius"/>
    </source>
</evidence>
<keyword evidence="1" id="KW-0175">Coiled coil</keyword>
<dbReference type="EMBL" id="JASOOE010000010">
    <property type="protein sequence ID" value="MDK7187517.1"/>
    <property type="molecule type" value="Genomic_DNA"/>
</dbReference>
<evidence type="ECO:0000313" key="4">
    <source>
        <dbReference type="Proteomes" id="UP001229251"/>
    </source>
</evidence>
<feature type="coiled-coil region" evidence="1">
    <location>
        <begin position="266"/>
        <end position="311"/>
    </location>
</feature>
<evidence type="ECO:0000256" key="1">
    <source>
        <dbReference type="SAM" id="Coils"/>
    </source>
</evidence>
<name>A0AAJ1Q604_9LACT</name>
<feature type="transmembrane region" description="Helical" evidence="2">
    <location>
        <begin position="33"/>
        <end position="56"/>
    </location>
</feature>
<evidence type="ECO:0000313" key="3">
    <source>
        <dbReference type="EMBL" id="MDK7187517.1"/>
    </source>
</evidence>
<feature type="transmembrane region" description="Helical" evidence="2">
    <location>
        <begin position="108"/>
        <end position="131"/>
    </location>
</feature>
<accession>A0AAJ1Q604</accession>
<keyword evidence="2" id="KW-0812">Transmembrane</keyword>
<feature type="transmembrane region" description="Helical" evidence="2">
    <location>
        <begin position="76"/>
        <end position="96"/>
    </location>
</feature>
<reference evidence="3" key="1">
    <citation type="submission" date="2023-05" db="EMBL/GenBank/DDBJ databases">
        <title>Cataloging the Phylogenetic Diversity of Human Bladder Bacteria.</title>
        <authorList>
            <person name="Du J."/>
        </authorList>
    </citation>
    <scope>NUCLEOTIDE SEQUENCE</scope>
    <source>
        <strain evidence="3">UMB1231</strain>
    </source>
</reference>
<proteinExistence type="predicted"/>
<keyword evidence="2" id="KW-1133">Transmembrane helix</keyword>
<comment type="caution">
    <text evidence="3">The sequence shown here is derived from an EMBL/GenBank/DDBJ whole genome shotgun (WGS) entry which is preliminary data.</text>
</comment>